<dbReference type="InterPro" id="IPR027417">
    <property type="entry name" value="P-loop_NTPase"/>
</dbReference>
<dbReference type="GO" id="GO:0008168">
    <property type="term" value="F:methyltransferase activity"/>
    <property type="evidence" value="ECO:0007669"/>
    <property type="project" value="UniProtKB-KW"/>
</dbReference>
<evidence type="ECO:0000256" key="1">
    <source>
        <dbReference type="SAM" id="Coils"/>
    </source>
</evidence>
<dbReference type="InterPro" id="IPR052933">
    <property type="entry name" value="DNA_Protect_Modify"/>
</dbReference>
<dbReference type="EMBL" id="QWDC01000002">
    <property type="protein sequence ID" value="RFZ92843.1"/>
    <property type="molecule type" value="Genomic_DNA"/>
</dbReference>
<name>A0A372NU87_9SPHI</name>
<keyword evidence="4" id="KW-0808">Transferase</keyword>
<feature type="domain" description="Helicase C-terminal" evidence="3">
    <location>
        <begin position="1369"/>
        <end position="1533"/>
    </location>
</feature>
<gene>
    <name evidence="4" type="ORF">D0C36_15745</name>
</gene>
<dbReference type="InterPro" id="IPR014001">
    <property type="entry name" value="Helicase_ATP-bd"/>
</dbReference>
<dbReference type="Gene3D" id="3.40.50.300">
    <property type="entry name" value="P-loop containing nucleotide triphosphate hydrolases"/>
    <property type="match status" value="2"/>
</dbReference>
<keyword evidence="4" id="KW-0489">Methyltransferase</keyword>
<dbReference type="PANTHER" id="PTHR41313">
    <property type="entry name" value="ADENINE-SPECIFIC METHYLTRANSFERASE"/>
    <property type="match status" value="1"/>
</dbReference>
<feature type="domain" description="Helicase ATP-binding" evidence="2">
    <location>
        <begin position="962"/>
        <end position="1217"/>
    </location>
</feature>
<evidence type="ECO:0000313" key="4">
    <source>
        <dbReference type="EMBL" id="RFZ92843.1"/>
    </source>
</evidence>
<dbReference type="Gene3D" id="3.40.50.150">
    <property type="entry name" value="Vaccinia Virus protein VP39"/>
    <property type="match status" value="1"/>
</dbReference>
<keyword evidence="1" id="KW-0175">Coiled coil</keyword>
<dbReference type="Pfam" id="PF00271">
    <property type="entry name" value="Helicase_C"/>
    <property type="match status" value="1"/>
</dbReference>
<dbReference type="PANTHER" id="PTHR41313:SF1">
    <property type="entry name" value="DNA METHYLASE ADENINE-SPECIFIC DOMAIN-CONTAINING PROTEIN"/>
    <property type="match status" value="1"/>
</dbReference>
<accession>A0A372NU87</accession>
<dbReference type="SUPFAM" id="SSF53335">
    <property type="entry name" value="S-adenosyl-L-methionine-dependent methyltransferases"/>
    <property type="match status" value="1"/>
</dbReference>
<dbReference type="PROSITE" id="PS51192">
    <property type="entry name" value="HELICASE_ATP_BIND_1"/>
    <property type="match status" value="1"/>
</dbReference>
<dbReference type="SUPFAM" id="SSF52540">
    <property type="entry name" value="P-loop containing nucleoside triphosphate hydrolases"/>
    <property type="match status" value="2"/>
</dbReference>
<dbReference type="OrthoDB" id="9815272at2"/>
<dbReference type="SMART" id="SM00487">
    <property type="entry name" value="DEXDc"/>
    <property type="match status" value="1"/>
</dbReference>
<sequence>MPFNPLRQLRDNIEAIRIALAYRPGDEILPEAITALRKYAGFGGLKAVMFPAGEKSEWEKRNASKADLQLYPSMMELHGLLKEQLEEPDYRKSVQSMRDSVLTAFYTPAVVPQTLFATLKEQGISPKKLYEPSCGAGIFAEEAIKAFPGLQQVNAVEKDILTGKVLTALASTFAVSTEVQIKGLEETSGKENGQYDLIASNIPFGAFKVFDPDHRDPAIAGSIHNYFFAKGLDKLADGGLMALLTTDTFLNTPSNREARSYLFERADLISVTAMPDNLMKDNANTEAPSHLIIVQKNIHKQWMSEYEQLALDTRSQSNEYGSYPLNLYLVGDASLIAADTVRPGQNQYGKARQEIWQTGVMEQIAAKLGENILNGLKENFNAVAFRQAQDGLNDQPEFIPEQKPTLTYSDMPEKKAETTSVQLGLFDTAPSENANRAIDYLKQPDLGTVIASTARTLGTISTADRPGHELLVLITAKQRDSKQYLYKFFANFREHMLPENWMNGSRFAEELQKVAPALQQYNHDFSFHGDQSLKEHFRFGKNAEQYFYAFENFHETGSLVMLEGKVGTISRINESRTQALFNPLPSQSDAAFYSLYVPLRDHYLQLSAVETATAMAHPQLRDALNKAYENFTQRYGELNRPVNRRLILADELFGFKTLASVERKDDVHYLKADILEHPVFQAQEPYTTDDPVAALARCLNEKGRVDTGFIAHATGLTTEEVIISLRSHICLNPASREWETVDQYLSGNVVQKMELAVIAIAENPADAHLAHSLQEITRVQPEPIPFELLDFNLGERWFPMRYYERFASSFFELPVDIHYMQASDSFKVSTQGTNVKISQEFAITPKESNRKTYGYTLLEHALENTSPYFSYEVSLGEGKTKRYPDNEAIQLANEKIEQIRTGFVNWLGELPADEKQAIRKLYNDTFNCYVLREYKGDHQTFPGLNKKALGIEDLYSSQKNAAWRIVQNRGALIDHEVGLGKTLTMIVAAQEMKRLGIVHKPMILALKANVKQIADTYKKAYPAARVLAPGENDFTPDKRLRLFHEIKNNNWDCIILTHDQFGKIPQSPEIQQQIFSSELDNVEADLATLELEGGKISRRMLKGLEIRKKNLEAKLKGLEADIAGKKDKGIDFKEMNVDHLFVDESHKFKNLTFTTRHDRVAGLGNMEGSQKALNMLFAVRTLQERFDSDLCVTFLSGTPISNSLTEMYLIFKYLRPKEMERQSIQNFDGWAAVFAKKTTDFEFSVTNEIIAKERFRHFIKVPELALFYNEITDYKTAQHIALDKPALDEQLVNIKPTPEQEDFIRRLMQFAKNGDATLIGRAPLSEEEDKGRMLIATNYAKKMAADMRLINARLYEDHPDYKVNVCARKLAELYRDSTAQRGTQIVFCDIGTPKPDAFNLYDALKNKLVRDMAIPPQHITFIHQWTDKQKPDLFKKMNRGEIRILIGSTEKAGTGLNVQERMVAMHHLDIPWKPSELEQRNGRGARQGNKLAKSHYDNKVVNFIYAVEQSLDNYKFNLLKNKQTFISQMKNCELNVRTIDEGSIDEKSGMNFSEYIAILSGDTSLLDKTKLEKKIAVTESLRTAHFREIARARYTLENLEKETVSTTAILKALTADHEAYHQVLKLEKDGSKANPIQLKELASADAKTIGNYLIRQYQAWKPADGEATTKELGELYGFRLYIRHDREQQLLEGKLFHSEYNTLFAERPGSIIHYTASSGVPNVDNPKLAARYFINAIDKVDGLLEKYTKEQAEQQAQLPQLKALLDKPFEKDKELIAMKSELNVLEKEIARKIREKQEAQQQAEGLGSTIPAAPALQGPINKSLEEAIVVSLAGEQAYRQSTEKETVMAENTGYRRAKGVRI</sequence>
<feature type="coiled-coil region" evidence="1">
    <location>
        <begin position="1744"/>
        <end position="1802"/>
    </location>
</feature>
<dbReference type="InterPro" id="IPR029063">
    <property type="entry name" value="SAM-dependent_MTases_sf"/>
</dbReference>
<keyword evidence="5" id="KW-1185">Reference proteome</keyword>
<dbReference type="PROSITE" id="PS51194">
    <property type="entry name" value="HELICASE_CTER"/>
    <property type="match status" value="1"/>
</dbReference>
<evidence type="ECO:0000259" key="2">
    <source>
        <dbReference type="PROSITE" id="PS51192"/>
    </source>
</evidence>
<evidence type="ECO:0000313" key="5">
    <source>
        <dbReference type="Proteomes" id="UP000264217"/>
    </source>
</evidence>
<feature type="coiled-coil region" evidence="1">
    <location>
        <begin position="1072"/>
        <end position="1128"/>
    </location>
</feature>
<evidence type="ECO:0000259" key="3">
    <source>
        <dbReference type="PROSITE" id="PS51194"/>
    </source>
</evidence>
<dbReference type="Proteomes" id="UP000264217">
    <property type="component" value="Unassembled WGS sequence"/>
</dbReference>
<dbReference type="InterPro" id="IPR001650">
    <property type="entry name" value="Helicase_C-like"/>
</dbReference>
<organism evidence="4 5">
    <name type="scientific">Mucilaginibacter conchicola</name>
    <dbReference type="NCBI Taxonomy" id="2303333"/>
    <lineage>
        <taxon>Bacteria</taxon>
        <taxon>Pseudomonadati</taxon>
        <taxon>Bacteroidota</taxon>
        <taxon>Sphingobacteriia</taxon>
        <taxon>Sphingobacteriales</taxon>
        <taxon>Sphingobacteriaceae</taxon>
        <taxon>Mucilaginibacter</taxon>
    </lineage>
</organism>
<dbReference type="PRINTS" id="PR00507">
    <property type="entry name" value="N12N6MTFRASE"/>
</dbReference>
<reference evidence="4 5" key="1">
    <citation type="submission" date="2018-08" db="EMBL/GenBank/DDBJ databases">
        <title>Mucilaginibacter sp. MYSH2.</title>
        <authorList>
            <person name="Seo T."/>
        </authorList>
    </citation>
    <scope>NUCLEOTIDE SEQUENCE [LARGE SCALE GENOMIC DNA]</scope>
    <source>
        <strain evidence="4 5">MYSH2</strain>
    </source>
</reference>
<dbReference type="GO" id="GO:0032259">
    <property type="term" value="P:methylation"/>
    <property type="evidence" value="ECO:0007669"/>
    <property type="project" value="UniProtKB-KW"/>
</dbReference>
<protein>
    <submittedName>
        <fullName evidence="4">DNA methylase</fullName>
    </submittedName>
</protein>
<proteinExistence type="predicted"/>
<dbReference type="RefSeq" id="WP_117392552.1">
    <property type="nucleotide sequence ID" value="NZ_QWDC01000002.1"/>
</dbReference>
<comment type="caution">
    <text evidence="4">The sequence shown here is derived from an EMBL/GenBank/DDBJ whole genome shotgun (WGS) entry which is preliminary data.</text>
</comment>